<dbReference type="HOGENOM" id="CLU_1244833_0_0_6"/>
<dbReference type="InterPro" id="IPR036390">
    <property type="entry name" value="WH_DNA-bd_sf"/>
</dbReference>
<organism evidence="3 4">
    <name type="scientific">Gynuella sunshinyii YC6258</name>
    <dbReference type="NCBI Taxonomy" id="1445510"/>
    <lineage>
        <taxon>Bacteria</taxon>
        <taxon>Pseudomonadati</taxon>
        <taxon>Pseudomonadota</taxon>
        <taxon>Gammaproteobacteria</taxon>
        <taxon>Oceanospirillales</taxon>
        <taxon>Saccharospirillaceae</taxon>
        <taxon>Gynuella</taxon>
    </lineage>
</organism>
<feature type="transmembrane region" description="Helical" evidence="1">
    <location>
        <begin position="38"/>
        <end position="58"/>
    </location>
</feature>
<keyword evidence="1" id="KW-1133">Transmembrane helix</keyword>
<evidence type="ECO:0000256" key="1">
    <source>
        <dbReference type="SAM" id="Phobius"/>
    </source>
</evidence>
<dbReference type="InterPro" id="IPR046890">
    <property type="entry name" value="YLATT"/>
</dbReference>
<dbReference type="SUPFAM" id="SSF46785">
    <property type="entry name" value="Winged helix' DNA-binding domain"/>
    <property type="match status" value="1"/>
</dbReference>
<gene>
    <name evidence="3" type="ORF">YC6258_04133</name>
</gene>
<protein>
    <recommendedName>
        <fullName evidence="2">YEATS-Like-Associating Three TM domain-containing protein</fullName>
    </recommendedName>
</protein>
<sequence length="224" mass="24503">MANHIFILIAVMLLAGVFGGLVNFYLQGQHDPDTTSLPRSLVVGVGASFLVPVLLDLVNSELILESQGDPSRLLIFTGFCLIAAIASRFFIVNVSDRILSEAHSAKESAERLQHDLRIIQNNLMPLIETETEQESGVDDNLGPLAPEDELDVTTANVLKTLGSGRYIFRSLAGLCHETNTDESTMVKTLNIMVARNLAGRTMGKKGMRWHITEKGRRALEVSTS</sequence>
<keyword evidence="1" id="KW-0472">Membrane</keyword>
<dbReference type="RefSeq" id="WP_044618241.1">
    <property type="nucleotide sequence ID" value="NZ_CP007142.1"/>
</dbReference>
<feature type="transmembrane region" description="Helical" evidence="1">
    <location>
        <begin position="6"/>
        <end position="26"/>
    </location>
</feature>
<dbReference type="STRING" id="1445510.YC6258_04133"/>
<dbReference type="OrthoDB" id="6117266at2"/>
<dbReference type="Pfam" id="PF20303">
    <property type="entry name" value="YLATT"/>
    <property type="match status" value="1"/>
</dbReference>
<dbReference type="Proteomes" id="UP000032266">
    <property type="component" value="Chromosome"/>
</dbReference>
<evidence type="ECO:0000313" key="3">
    <source>
        <dbReference type="EMBL" id="AJQ96169.1"/>
    </source>
</evidence>
<evidence type="ECO:0000313" key="4">
    <source>
        <dbReference type="Proteomes" id="UP000032266"/>
    </source>
</evidence>
<name>A0A0C5W0F5_9GAMM</name>
<feature type="domain" description="YEATS-Like-Associating Three TM" evidence="2">
    <location>
        <begin position="4"/>
        <end position="110"/>
    </location>
</feature>
<keyword evidence="4" id="KW-1185">Reference proteome</keyword>
<dbReference type="KEGG" id="gsn:YC6258_04133"/>
<accession>A0A0C5W0F5</accession>
<dbReference type="AlphaFoldDB" id="A0A0C5W0F5"/>
<feature type="transmembrane region" description="Helical" evidence="1">
    <location>
        <begin position="73"/>
        <end position="91"/>
    </location>
</feature>
<evidence type="ECO:0000259" key="2">
    <source>
        <dbReference type="Pfam" id="PF20303"/>
    </source>
</evidence>
<keyword evidence="1" id="KW-0812">Transmembrane</keyword>
<dbReference type="EMBL" id="CP007142">
    <property type="protein sequence ID" value="AJQ96169.1"/>
    <property type="molecule type" value="Genomic_DNA"/>
</dbReference>
<proteinExistence type="predicted"/>
<reference evidence="3 4" key="1">
    <citation type="submission" date="2014-01" db="EMBL/GenBank/DDBJ databases">
        <title>Full genme sequencing of cellulolytic bacterium Gynuella sunshinyii YC6258T gen. nov., sp. nov.</title>
        <authorList>
            <person name="Khan H."/>
            <person name="Chung E.J."/>
            <person name="Chung Y.R."/>
        </authorList>
    </citation>
    <scope>NUCLEOTIDE SEQUENCE [LARGE SCALE GENOMIC DNA]</scope>
    <source>
        <strain evidence="3 4">YC6258</strain>
    </source>
</reference>